<dbReference type="EMBL" id="DS471083">
    <property type="protein sequence ID" value="EDO28879.1"/>
    <property type="molecule type" value="Genomic_DNA"/>
</dbReference>
<dbReference type="Gene3D" id="3.40.30.10">
    <property type="entry name" value="Glutaredoxin"/>
    <property type="match status" value="1"/>
</dbReference>
<dbReference type="STRING" id="45351.A7T585"/>
<comment type="similarity">
    <text evidence="1">Belongs to the thioredoxin family.</text>
</comment>
<dbReference type="PANTHER" id="PTHR43601:SF3">
    <property type="entry name" value="THIOREDOXIN, MITOCHONDRIAL"/>
    <property type="match status" value="1"/>
</dbReference>
<evidence type="ECO:0000256" key="1">
    <source>
        <dbReference type="ARBA" id="ARBA00008987"/>
    </source>
</evidence>
<organism evidence="3 4">
    <name type="scientific">Nematostella vectensis</name>
    <name type="common">Starlet sea anemone</name>
    <dbReference type="NCBI Taxonomy" id="45351"/>
    <lineage>
        <taxon>Eukaryota</taxon>
        <taxon>Metazoa</taxon>
        <taxon>Cnidaria</taxon>
        <taxon>Anthozoa</taxon>
        <taxon>Hexacorallia</taxon>
        <taxon>Actiniaria</taxon>
        <taxon>Edwardsiidae</taxon>
        <taxon>Nematostella</taxon>
    </lineage>
</organism>
<dbReference type="AlphaFoldDB" id="A7T585"/>
<dbReference type="HOGENOM" id="CLU_090389_10_4_1"/>
<dbReference type="Pfam" id="PF00085">
    <property type="entry name" value="Thioredoxin"/>
    <property type="match status" value="1"/>
</dbReference>
<sequence length="109" mass="12689">MIEIHSEEELIRVMKEHEIVVVLFSSSWCYPCKKMKKLLEQVLFDTAFNVQIAIIDVEKQMHLTLKNDINIIPTLHYYKRGNVFLKESGLKSSTIILKNIQALIELTSI</sequence>
<dbReference type="Proteomes" id="UP000001593">
    <property type="component" value="Unassembled WGS sequence"/>
</dbReference>
<dbReference type="PANTHER" id="PTHR43601">
    <property type="entry name" value="THIOREDOXIN, MITOCHONDRIAL"/>
    <property type="match status" value="1"/>
</dbReference>
<dbReference type="CDD" id="cd02947">
    <property type="entry name" value="TRX_family"/>
    <property type="match status" value="1"/>
</dbReference>
<evidence type="ECO:0000259" key="2">
    <source>
        <dbReference type="Pfam" id="PF00085"/>
    </source>
</evidence>
<keyword evidence="4" id="KW-1185">Reference proteome</keyword>
<evidence type="ECO:0000313" key="3">
    <source>
        <dbReference type="EMBL" id="EDO28879.1"/>
    </source>
</evidence>
<evidence type="ECO:0000313" key="4">
    <source>
        <dbReference type="Proteomes" id="UP000001593"/>
    </source>
</evidence>
<dbReference type="SUPFAM" id="SSF52833">
    <property type="entry name" value="Thioredoxin-like"/>
    <property type="match status" value="1"/>
</dbReference>
<dbReference type="PhylomeDB" id="A7T585"/>
<feature type="domain" description="Thioredoxin" evidence="2">
    <location>
        <begin position="12"/>
        <end position="101"/>
    </location>
</feature>
<reference evidence="3 4" key="1">
    <citation type="journal article" date="2007" name="Science">
        <title>Sea anemone genome reveals ancestral eumetazoan gene repertoire and genomic organization.</title>
        <authorList>
            <person name="Putnam N.H."/>
            <person name="Srivastava M."/>
            <person name="Hellsten U."/>
            <person name="Dirks B."/>
            <person name="Chapman J."/>
            <person name="Salamov A."/>
            <person name="Terry A."/>
            <person name="Shapiro H."/>
            <person name="Lindquist E."/>
            <person name="Kapitonov V.V."/>
            <person name="Jurka J."/>
            <person name="Genikhovich G."/>
            <person name="Grigoriev I.V."/>
            <person name="Lucas S.M."/>
            <person name="Steele R.E."/>
            <person name="Finnerty J.R."/>
            <person name="Technau U."/>
            <person name="Martindale M.Q."/>
            <person name="Rokhsar D.S."/>
        </authorList>
    </citation>
    <scope>NUCLEOTIDE SEQUENCE [LARGE SCALE GENOMIC DNA]</scope>
    <source>
        <strain evidence="4">CH2 X CH6</strain>
    </source>
</reference>
<name>A7T585_NEMVE</name>
<dbReference type="InterPro" id="IPR013766">
    <property type="entry name" value="Thioredoxin_domain"/>
</dbReference>
<dbReference type="InterPro" id="IPR036249">
    <property type="entry name" value="Thioredoxin-like_sf"/>
</dbReference>
<protein>
    <recommendedName>
        <fullName evidence="2">Thioredoxin domain-containing protein</fullName>
    </recommendedName>
</protein>
<gene>
    <name evidence="3" type="ORF">NEMVEDRAFT_v1g146401</name>
</gene>
<accession>A7T585</accession>
<dbReference type="InParanoid" id="A7T585"/>
<proteinExistence type="inferred from homology"/>